<comment type="caution">
    <text evidence="2">The sequence shown here is derived from an EMBL/GenBank/DDBJ whole genome shotgun (WGS) entry which is preliminary data.</text>
</comment>
<dbReference type="AlphaFoldDB" id="A0AAD1XWN7"/>
<sequence length="187" mass="21903">MEETKVKSSSKTRKEKSGKKAKKSATREKSKKRSQRKEKNREENKEPSPHRDVKKKLQFKQEMPREDEMQTLGSTQEESDYSLFDVDLEQVPVTIFDEIKMQSKEIKMLSLNYMNDSNERRVFEVLSSIPNICEVRNYKLSIPSGGTDHIKLCLRAPKSEIIAEVKLLIRDFETKEVEEMLQFDINV</sequence>
<keyword evidence="3" id="KW-1185">Reference proteome</keyword>
<protein>
    <submittedName>
        <fullName evidence="2">Uncharacterized protein</fullName>
    </submittedName>
</protein>
<feature type="compositionally biased region" description="Basic and acidic residues" evidence="1">
    <location>
        <begin position="37"/>
        <end position="51"/>
    </location>
</feature>
<evidence type="ECO:0000313" key="2">
    <source>
        <dbReference type="EMBL" id="CAI2380848.1"/>
    </source>
</evidence>
<feature type="compositionally biased region" description="Basic residues" evidence="1">
    <location>
        <begin position="8"/>
        <end position="36"/>
    </location>
</feature>
<accession>A0AAD1XWN7</accession>
<dbReference type="Proteomes" id="UP001295684">
    <property type="component" value="Unassembled WGS sequence"/>
</dbReference>
<evidence type="ECO:0000256" key="1">
    <source>
        <dbReference type="SAM" id="MobiDB-lite"/>
    </source>
</evidence>
<reference evidence="2" key="1">
    <citation type="submission" date="2023-07" db="EMBL/GenBank/DDBJ databases">
        <authorList>
            <consortium name="AG Swart"/>
            <person name="Singh M."/>
            <person name="Singh A."/>
            <person name="Seah K."/>
            <person name="Emmerich C."/>
        </authorList>
    </citation>
    <scope>NUCLEOTIDE SEQUENCE</scope>
    <source>
        <strain evidence="2">DP1</strain>
    </source>
</reference>
<gene>
    <name evidence="2" type="ORF">ECRASSUSDP1_LOCUS22288</name>
</gene>
<dbReference type="EMBL" id="CAMPGE010022844">
    <property type="protein sequence ID" value="CAI2380848.1"/>
    <property type="molecule type" value="Genomic_DNA"/>
</dbReference>
<proteinExistence type="predicted"/>
<evidence type="ECO:0000313" key="3">
    <source>
        <dbReference type="Proteomes" id="UP001295684"/>
    </source>
</evidence>
<organism evidence="2 3">
    <name type="scientific">Euplotes crassus</name>
    <dbReference type="NCBI Taxonomy" id="5936"/>
    <lineage>
        <taxon>Eukaryota</taxon>
        <taxon>Sar</taxon>
        <taxon>Alveolata</taxon>
        <taxon>Ciliophora</taxon>
        <taxon>Intramacronucleata</taxon>
        <taxon>Spirotrichea</taxon>
        <taxon>Hypotrichia</taxon>
        <taxon>Euplotida</taxon>
        <taxon>Euplotidae</taxon>
        <taxon>Moneuplotes</taxon>
    </lineage>
</organism>
<name>A0AAD1XWN7_EUPCR</name>
<feature type="region of interest" description="Disordered" evidence="1">
    <location>
        <begin position="1"/>
        <end position="78"/>
    </location>
</feature>